<dbReference type="SUPFAM" id="SSF53383">
    <property type="entry name" value="PLP-dependent transferases"/>
    <property type="match status" value="1"/>
</dbReference>
<keyword evidence="6" id="KW-1185">Reference proteome</keyword>
<protein>
    <recommendedName>
        <fullName evidence="4">Aminotransferase class I/classII large domain-containing protein</fullName>
    </recommendedName>
</protein>
<dbReference type="PANTHER" id="PTHR42832">
    <property type="entry name" value="AMINO ACID AMINOTRANSFERASE"/>
    <property type="match status" value="1"/>
</dbReference>
<dbReference type="CDD" id="cd00609">
    <property type="entry name" value="AAT_like"/>
    <property type="match status" value="1"/>
</dbReference>
<keyword evidence="2" id="KW-0032">Aminotransferase</keyword>
<comment type="caution">
    <text evidence="5">The sequence shown here is derived from an EMBL/GenBank/DDBJ whole genome shotgun (WGS) entry which is preliminary data.</text>
</comment>
<accession>A0ABS1DLT8</accession>
<name>A0ABS1DLT8_9PROT</name>
<organism evidence="5 6">
    <name type="scientific">Rhodovibrio sodomensis</name>
    <dbReference type="NCBI Taxonomy" id="1088"/>
    <lineage>
        <taxon>Bacteria</taxon>
        <taxon>Pseudomonadati</taxon>
        <taxon>Pseudomonadota</taxon>
        <taxon>Alphaproteobacteria</taxon>
        <taxon>Rhodospirillales</taxon>
        <taxon>Rhodovibrionaceae</taxon>
        <taxon>Rhodovibrio</taxon>
    </lineage>
</organism>
<gene>
    <name evidence="5" type="ORF">CKO28_24045</name>
</gene>
<comment type="cofactor">
    <cofactor evidence="1">
        <name>pyridoxal 5'-phosphate</name>
        <dbReference type="ChEBI" id="CHEBI:597326"/>
    </cofactor>
</comment>
<dbReference type="InterPro" id="IPR015421">
    <property type="entry name" value="PyrdxlP-dep_Trfase_major"/>
</dbReference>
<feature type="domain" description="Aminotransferase class I/classII large" evidence="4">
    <location>
        <begin position="41"/>
        <end position="286"/>
    </location>
</feature>
<feature type="non-terminal residue" evidence="5">
    <location>
        <position position="299"/>
    </location>
</feature>
<dbReference type="PANTHER" id="PTHR42832:SF3">
    <property type="entry name" value="L-GLUTAMINE--4-(METHYLSULFANYL)-2-OXOBUTANOATE AMINOTRANSFERASE"/>
    <property type="match status" value="1"/>
</dbReference>
<dbReference type="Pfam" id="PF00155">
    <property type="entry name" value="Aminotran_1_2"/>
    <property type="match status" value="1"/>
</dbReference>
<dbReference type="RefSeq" id="WP_200343543.1">
    <property type="nucleotide sequence ID" value="NZ_NRRL01000143.1"/>
</dbReference>
<dbReference type="EMBL" id="NRRL01000143">
    <property type="protein sequence ID" value="MBK1671083.1"/>
    <property type="molecule type" value="Genomic_DNA"/>
</dbReference>
<evidence type="ECO:0000313" key="6">
    <source>
        <dbReference type="Proteomes" id="UP001296873"/>
    </source>
</evidence>
<dbReference type="Gene3D" id="3.90.1150.10">
    <property type="entry name" value="Aspartate Aminotransferase, domain 1"/>
    <property type="match status" value="1"/>
</dbReference>
<keyword evidence="3" id="KW-0808">Transferase</keyword>
<proteinExistence type="predicted"/>
<evidence type="ECO:0000313" key="5">
    <source>
        <dbReference type="EMBL" id="MBK1671083.1"/>
    </source>
</evidence>
<evidence type="ECO:0000256" key="1">
    <source>
        <dbReference type="ARBA" id="ARBA00001933"/>
    </source>
</evidence>
<dbReference type="Proteomes" id="UP001296873">
    <property type="component" value="Unassembled WGS sequence"/>
</dbReference>
<dbReference type="InterPro" id="IPR004839">
    <property type="entry name" value="Aminotransferase_I/II_large"/>
</dbReference>
<dbReference type="InterPro" id="IPR015424">
    <property type="entry name" value="PyrdxlP-dep_Trfase"/>
</dbReference>
<evidence type="ECO:0000259" key="4">
    <source>
        <dbReference type="Pfam" id="PF00155"/>
    </source>
</evidence>
<dbReference type="Gene3D" id="3.40.640.10">
    <property type="entry name" value="Type I PLP-dependent aspartate aminotransferase-like (Major domain)"/>
    <property type="match status" value="1"/>
</dbReference>
<reference evidence="5 6" key="1">
    <citation type="journal article" date="2020" name="Microorganisms">
        <title>Osmotic Adaptation and Compatible Solute Biosynthesis of Phototrophic Bacteria as Revealed from Genome Analyses.</title>
        <authorList>
            <person name="Imhoff J.F."/>
            <person name="Rahn T."/>
            <person name="Kunzel S."/>
            <person name="Keller A."/>
            <person name="Neulinger S.C."/>
        </authorList>
    </citation>
    <scope>NUCLEOTIDE SEQUENCE [LARGE SCALE GENOMIC DNA]</scope>
    <source>
        <strain evidence="5 6">DSM 9895</strain>
    </source>
</reference>
<dbReference type="InterPro" id="IPR015422">
    <property type="entry name" value="PyrdxlP-dep_Trfase_small"/>
</dbReference>
<evidence type="ECO:0000256" key="2">
    <source>
        <dbReference type="ARBA" id="ARBA00022576"/>
    </source>
</evidence>
<sequence>MVAAVSSSRRDIQAFHPFIKLNRLLDGLAPGRSPAADGAPIALQVGEPRNDPPALIDRALAGAAGWQNYPPPRGTDAYREACTDWLARRYPAAAGLIGQGRAVDPARQLLPLPGTREGLFFAALSSVRRGRDVVLLPNPFYHVYAGAALAAGATPVFVPATAATGFMPDYASLDPATLRRTALAFLNTPSNPQGAVAGPDKLAAAIATARAHGFVLACDECYAEIYDDTPPPGALEVVAERADAAGGGDLSQLLIFHSLSKRSSAAGLRCGFALGDEALIDALDATLRVGGAGVPLPIL</sequence>
<evidence type="ECO:0000256" key="3">
    <source>
        <dbReference type="ARBA" id="ARBA00022679"/>
    </source>
</evidence>
<dbReference type="InterPro" id="IPR050881">
    <property type="entry name" value="LL-DAP_aminotransferase"/>
</dbReference>